<accession>A0AC58S0T9</accession>
<protein>
    <submittedName>
        <fullName evidence="2">Uncharacterized protein LOC142164395</fullName>
    </submittedName>
</protein>
<evidence type="ECO:0000313" key="1">
    <source>
        <dbReference type="Proteomes" id="UP000790787"/>
    </source>
</evidence>
<sequence>MSSKSYSEEDEYSTDYGEVEYSREGYSDEENESEEEENEDESGGGGKNADEVENEGGEEENEDDESGDGGEDLTEDEEEENEDENGEGEEEENEDESEEVENGGDEKDESEDDSSGGDDDPMKWKPWLQQKKYYGNAKKYLVQFDAGIENCDDLTLDSDWDWHNPNSFLDISWKCLACGFENRNSVHYDGKVTCLDKAYRGFIPRPPGDGLVHLNERCTECNQRFWAQMDISRLQPLDIKYHTGIMMSLNVFGAEPTSYHNPPEMMVTSVLNGVSFTHRHITPDPTAEWKHVVEGLPENEWPVVCDIVFEFWDVGTIPRT</sequence>
<dbReference type="RefSeq" id="XP_075078474.1">
    <property type="nucleotide sequence ID" value="XM_075222373.1"/>
</dbReference>
<proteinExistence type="predicted"/>
<organism evidence="1 2">
    <name type="scientific">Nicotiana tabacum</name>
    <name type="common">Common tobacco</name>
    <dbReference type="NCBI Taxonomy" id="4097"/>
    <lineage>
        <taxon>Eukaryota</taxon>
        <taxon>Viridiplantae</taxon>
        <taxon>Streptophyta</taxon>
        <taxon>Embryophyta</taxon>
        <taxon>Tracheophyta</taxon>
        <taxon>Spermatophyta</taxon>
        <taxon>Magnoliopsida</taxon>
        <taxon>eudicotyledons</taxon>
        <taxon>Gunneridae</taxon>
        <taxon>Pentapetalae</taxon>
        <taxon>asterids</taxon>
        <taxon>lamiids</taxon>
        <taxon>Solanales</taxon>
        <taxon>Solanaceae</taxon>
        <taxon>Nicotianoideae</taxon>
        <taxon>Nicotianeae</taxon>
        <taxon>Nicotiana</taxon>
    </lineage>
</organism>
<gene>
    <name evidence="2" type="primary">LOC142164395</name>
</gene>
<name>A0AC58S0T9_TOBAC</name>
<reference evidence="2" key="2">
    <citation type="submission" date="2025-08" db="UniProtKB">
        <authorList>
            <consortium name="RefSeq"/>
        </authorList>
    </citation>
    <scope>IDENTIFICATION</scope>
    <source>
        <tissue evidence="2">Leaf</tissue>
    </source>
</reference>
<reference evidence="1" key="1">
    <citation type="journal article" date="2014" name="Nat. Commun.">
        <title>The tobacco genome sequence and its comparison with those of tomato and potato.</title>
        <authorList>
            <person name="Sierro N."/>
            <person name="Battey J.N."/>
            <person name="Ouadi S."/>
            <person name="Bakaher N."/>
            <person name="Bovet L."/>
            <person name="Willig A."/>
            <person name="Goepfert S."/>
            <person name="Peitsch M.C."/>
            <person name="Ivanov N.V."/>
        </authorList>
    </citation>
    <scope>NUCLEOTIDE SEQUENCE [LARGE SCALE GENOMIC DNA]</scope>
</reference>
<keyword evidence="1" id="KW-1185">Reference proteome</keyword>
<dbReference type="Proteomes" id="UP000790787">
    <property type="component" value="Chromosome 9"/>
</dbReference>
<evidence type="ECO:0000313" key="2">
    <source>
        <dbReference type="RefSeq" id="XP_075078474.1"/>
    </source>
</evidence>